<dbReference type="RefSeq" id="WP_377284322.1">
    <property type="nucleotide sequence ID" value="NZ_JBHRSI010000015.1"/>
</dbReference>
<dbReference type="Gene3D" id="3.40.50.720">
    <property type="entry name" value="NAD(P)-binding Rossmann-like Domain"/>
    <property type="match status" value="1"/>
</dbReference>
<name>A0ABW4MYX8_9CAUL</name>
<sequence length="390" mass="42295">MRALTWQGKKDIRCEEVPEPEIEEPRDAIIKVTSCAICGSDLHLMNGFIPTMCKGDVLGHEFMGEVVEIGSQVVRLKVGDKVVVPFTIWCGECEQCARGNYSVCQNSNRNAELAEKFYGYTTAGLFGYSAITGGYAGGQAEFVRVPWADNAPVVVPKDVPDEQVLFLGDILPTGWQAAAQADIQPGDTVAVWGAGPVGLFAIQSARIMGAEKIIVIEKQPERIAMARRAGATDVIDYSKANVLEALKELTGGKGPEKCIDAVGIEADGGDVLHTLFDRALTAMKFETERPIALREAIMACQPGGTISIPGVYGGIPAFLPFGAAFQKGLTLRMGQTHVNRWTDDLLRRVLEGEIDTTFMITHRGSLEDGPELYRTFRDKQDGCVKVVLTP</sequence>
<dbReference type="EC" id="1.1.1.-" evidence="8"/>
<comment type="caution">
    <text evidence="8">The sequence shown here is derived from an EMBL/GenBank/DDBJ whole genome shotgun (WGS) entry which is preliminary data.</text>
</comment>
<dbReference type="EMBL" id="JBHUEY010000001">
    <property type="protein sequence ID" value="MFD1783177.1"/>
    <property type="molecule type" value="Genomic_DNA"/>
</dbReference>
<keyword evidence="2 5" id="KW-0479">Metal-binding</keyword>
<dbReference type="SUPFAM" id="SSF50129">
    <property type="entry name" value="GroES-like"/>
    <property type="match status" value="1"/>
</dbReference>
<dbReference type="PANTHER" id="PTHR42813">
    <property type="entry name" value="ZINC-TYPE ALCOHOL DEHYDROGENASE-LIKE"/>
    <property type="match status" value="1"/>
</dbReference>
<comment type="cofactor">
    <cofactor evidence="1 5">
        <name>Zn(2+)</name>
        <dbReference type="ChEBI" id="CHEBI:29105"/>
    </cofactor>
</comment>
<dbReference type="Gene3D" id="3.90.180.10">
    <property type="entry name" value="Medium-chain alcohol dehydrogenases, catalytic domain"/>
    <property type="match status" value="1"/>
</dbReference>
<dbReference type="InterPro" id="IPR013149">
    <property type="entry name" value="ADH-like_C"/>
</dbReference>
<dbReference type="CDD" id="cd08283">
    <property type="entry name" value="FDH_like_1"/>
    <property type="match status" value="1"/>
</dbReference>
<gene>
    <name evidence="8" type="ORF">ACFSC0_07210</name>
</gene>
<evidence type="ECO:0000313" key="9">
    <source>
        <dbReference type="Proteomes" id="UP001597237"/>
    </source>
</evidence>
<dbReference type="InterPro" id="IPR002328">
    <property type="entry name" value="ADH_Zn_CS"/>
</dbReference>
<organism evidence="8 9">
    <name type="scientific">Phenylobacterium terrae</name>
    <dbReference type="NCBI Taxonomy" id="2665495"/>
    <lineage>
        <taxon>Bacteria</taxon>
        <taxon>Pseudomonadati</taxon>
        <taxon>Pseudomonadota</taxon>
        <taxon>Alphaproteobacteria</taxon>
        <taxon>Caulobacterales</taxon>
        <taxon>Caulobacteraceae</taxon>
        <taxon>Phenylobacterium</taxon>
    </lineage>
</organism>
<dbReference type="InterPro" id="IPR013154">
    <property type="entry name" value="ADH-like_N"/>
</dbReference>
<evidence type="ECO:0000259" key="6">
    <source>
        <dbReference type="Pfam" id="PF00107"/>
    </source>
</evidence>
<keyword evidence="4 8" id="KW-0560">Oxidoreductase</keyword>
<keyword evidence="9" id="KW-1185">Reference proteome</keyword>
<dbReference type="SUPFAM" id="SSF51735">
    <property type="entry name" value="NAD(P)-binding Rossmann-fold domains"/>
    <property type="match status" value="1"/>
</dbReference>
<protein>
    <submittedName>
        <fullName evidence="8">Zinc-dependent alcohol dehydrogenase</fullName>
        <ecNumber evidence="8">1.1.1.-</ecNumber>
    </submittedName>
</protein>
<dbReference type="Proteomes" id="UP001597237">
    <property type="component" value="Unassembled WGS sequence"/>
</dbReference>
<dbReference type="InterPro" id="IPR011032">
    <property type="entry name" value="GroES-like_sf"/>
</dbReference>
<evidence type="ECO:0000256" key="1">
    <source>
        <dbReference type="ARBA" id="ARBA00001947"/>
    </source>
</evidence>
<dbReference type="Pfam" id="PF08240">
    <property type="entry name" value="ADH_N"/>
    <property type="match status" value="1"/>
</dbReference>
<dbReference type="PROSITE" id="PS00059">
    <property type="entry name" value="ADH_ZINC"/>
    <property type="match status" value="1"/>
</dbReference>
<dbReference type="GO" id="GO:0016491">
    <property type="term" value="F:oxidoreductase activity"/>
    <property type="evidence" value="ECO:0007669"/>
    <property type="project" value="UniProtKB-KW"/>
</dbReference>
<feature type="domain" description="Alcohol dehydrogenase-like C-terminal" evidence="6">
    <location>
        <begin position="196"/>
        <end position="266"/>
    </location>
</feature>
<evidence type="ECO:0000256" key="2">
    <source>
        <dbReference type="ARBA" id="ARBA00022723"/>
    </source>
</evidence>
<dbReference type="InterPro" id="IPR036291">
    <property type="entry name" value="NAD(P)-bd_dom_sf"/>
</dbReference>
<evidence type="ECO:0000313" key="8">
    <source>
        <dbReference type="EMBL" id="MFD1783177.1"/>
    </source>
</evidence>
<feature type="domain" description="Alcohol dehydrogenase-like N-terminal" evidence="7">
    <location>
        <begin position="25"/>
        <end position="151"/>
    </location>
</feature>
<evidence type="ECO:0000259" key="7">
    <source>
        <dbReference type="Pfam" id="PF08240"/>
    </source>
</evidence>
<evidence type="ECO:0000256" key="5">
    <source>
        <dbReference type="RuleBase" id="RU361277"/>
    </source>
</evidence>
<comment type="similarity">
    <text evidence="5">Belongs to the zinc-containing alcohol dehydrogenase family.</text>
</comment>
<proteinExistence type="inferred from homology"/>
<dbReference type="Pfam" id="PF00107">
    <property type="entry name" value="ADH_zinc_N"/>
    <property type="match status" value="1"/>
</dbReference>
<evidence type="ECO:0000256" key="3">
    <source>
        <dbReference type="ARBA" id="ARBA00022833"/>
    </source>
</evidence>
<evidence type="ECO:0000256" key="4">
    <source>
        <dbReference type="ARBA" id="ARBA00023002"/>
    </source>
</evidence>
<accession>A0ABW4MYX8</accession>
<keyword evidence="3 5" id="KW-0862">Zinc</keyword>
<dbReference type="PANTHER" id="PTHR42813:SF2">
    <property type="entry name" value="DEHYDROGENASE, ZINC-CONTAINING, PUTATIVE (AFU_ORTHOLOGUE AFUA_2G02810)-RELATED"/>
    <property type="match status" value="1"/>
</dbReference>
<reference evidence="9" key="1">
    <citation type="journal article" date="2019" name="Int. J. Syst. Evol. Microbiol.">
        <title>The Global Catalogue of Microorganisms (GCM) 10K type strain sequencing project: providing services to taxonomists for standard genome sequencing and annotation.</title>
        <authorList>
            <consortium name="The Broad Institute Genomics Platform"/>
            <consortium name="The Broad Institute Genome Sequencing Center for Infectious Disease"/>
            <person name="Wu L."/>
            <person name="Ma J."/>
        </authorList>
    </citation>
    <scope>NUCLEOTIDE SEQUENCE [LARGE SCALE GENOMIC DNA]</scope>
    <source>
        <strain evidence="9">DFY28</strain>
    </source>
</reference>